<dbReference type="GO" id="GO:0016787">
    <property type="term" value="F:hydrolase activity"/>
    <property type="evidence" value="ECO:0007669"/>
    <property type="project" value="UniProtKB-KW"/>
</dbReference>
<organism evidence="1 2">
    <name type="scientific">Xenophilus arseniciresistens</name>
    <dbReference type="NCBI Taxonomy" id="1283306"/>
    <lineage>
        <taxon>Bacteria</taxon>
        <taxon>Pseudomonadati</taxon>
        <taxon>Pseudomonadota</taxon>
        <taxon>Betaproteobacteria</taxon>
        <taxon>Burkholderiales</taxon>
        <taxon>Comamonadaceae</taxon>
        <taxon>Xenophilus</taxon>
    </lineage>
</organism>
<dbReference type="EMBL" id="JAQIPB010000001">
    <property type="protein sequence ID" value="MDA7414840.1"/>
    <property type="molecule type" value="Genomic_DNA"/>
</dbReference>
<protein>
    <submittedName>
        <fullName evidence="1">Dienelactone hydrolase</fullName>
    </submittedName>
</protein>
<dbReference type="AlphaFoldDB" id="A0AAE3N316"/>
<keyword evidence="2" id="KW-1185">Reference proteome</keyword>
<dbReference type="SUPFAM" id="SSF53474">
    <property type="entry name" value="alpha/beta-Hydrolases"/>
    <property type="match status" value="1"/>
</dbReference>
<dbReference type="InterPro" id="IPR016986">
    <property type="entry name" value="UCP031982_abhydr"/>
</dbReference>
<proteinExistence type="predicted"/>
<dbReference type="Gene3D" id="3.40.50.1820">
    <property type="entry name" value="alpha/beta hydrolase"/>
    <property type="match status" value="1"/>
</dbReference>
<dbReference type="PIRSF" id="PIRSF031982">
    <property type="entry name" value="UCP031982_abhydr"/>
    <property type="match status" value="1"/>
</dbReference>
<dbReference type="Proteomes" id="UP001212602">
    <property type="component" value="Unassembled WGS sequence"/>
</dbReference>
<accession>A0AAE3N316</accession>
<keyword evidence="1" id="KW-0378">Hydrolase</keyword>
<evidence type="ECO:0000313" key="1">
    <source>
        <dbReference type="EMBL" id="MDA7414840.1"/>
    </source>
</evidence>
<comment type="caution">
    <text evidence="1">The sequence shown here is derived from an EMBL/GenBank/DDBJ whole genome shotgun (WGS) entry which is preliminary data.</text>
</comment>
<dbReference type="InterPro" id="IPR029058">
    <property type="entry name" value="AB_hydrolase_fold"/>
</dbReference>
<name>A0AAE3N316_9BURK</name>
<evidence type="ECO:0000313" key="2">
    <source>
        <dbReference type="Proteomes" id="UP001212602"/>
    </source>
</evidence>
<gene>
    <name evidence="1" type="ORF">PGB34_00555</name>
</gene>
<reference evidence="1" key="1">
    <citation type="submission" date="2023-01" db="EMBL/GenBank/DDBJ databases">
        <title>Xenophilus mangrovi sp. nov., isolated from soil of Mangrove nature reserve.</title>
        <authorList>
            <person name="Xu S."/>
            <person name="Liu Z."/>
            <person name="Xu Y."/>
        </authorList>
    </citation>
    <scope>NUCLEOTIDE SEQUENCE</scope>
    <source>
        <strain evidence="1">YW8</strain>
    </source>
</reference>
<sequence length="362" mass="38350">MPLLRLPRIARRLLGLAALLGGLGAQATTGLIVLPATEGRGPLTVVYPTQAPAQTLQRGPFTLRATPDAPPAGGNHRLVVLSHGSGGSVWPHFDLAQTLVAAGFTVAMPLHAGDNFENTGDVGPVSWARRPQEVSQAIDRVAADLRFAPLQLDLRRVGMYGMSAGGLTALVLAGGRWSPAQLARHCEAHIEQDFAACVGLSMELSGGPLDGARIALARRVIHARLGDDTAWREWQEPRIAAVVAAVPMAAPFDMASLARPRVPFALVRAEHDAWLRPRWHSDAVHAACAARCPILVDMRDGGHGSTLSPAAPGLSGQLARLLADPPGFDRSTLPAVFERISDYFTEQLGAVRMARGGTDARP</sequence>
<dbReference type="RefSeq" id="WP_271426120.1">
    <property type="nucleotide sequence ID" value="NZ_JAQIPB010000001.1"/>
</dbReference>